<dbReference type="PANTHER" id="PTHR39560:SF1">
    <property type="entry name" value="PROTEIN ADENYLYLTRANSFERASE FIC-RELATED"/>
    <property type="match status" value="1"/>
</dbReference>
<dbReference type="AlphaFoldDB" id="A0A841DXU0"/>
<reference evidence="10 11" key="1">
    <citation type="submission" date="2020-08" db="EMBL/GenBank/DDBJ databases">
        <title>Sequencing the genomes of 1000 actinobacteria strains.</title>
        <authorList>
            <person name="Klenk H.-P."/>
        </authorList>
    </citation>
    <scope>NUCLEOTIDE SEQUENCE [LARGE SCALE GENOMIC DNA]</scope>
    <source>
        <strain evidence="10 11">DSM 17294</strain>
    </source>
</reference>
<evidence type="ECO:0000313" key="11">
    <source>
        <dbReference type="Proteomes" id="UP000558997"/>
    </source>
</evidence>
<dbReference type="Pfam" id="PF02661">
    <property type="entry name" value="Fic"/>
    <property type="match status" value="1"/>
</dbReference>
<dbReference type="Proteomes" id="UP000558997">
    <property type="component" value="Unassembled WGS sequence"/>
</dbReference>
<evidence type="ECO:0000256" key="8">
    <source>
        <dbReference type="SAM" id="MobiDB-lite"/>
    </source>
</evidence>
<evidence type="ECO:0000256" key="6">
    <source>
        <dbReference type="ARBA" id="ARBA00047939"/>
    </source>
</evidence>
<dbReference type="GO" id="GO:0070733">
    <property type="term" value="F:AMPylase activity"/>
    <property type="evidence" value="ECO:0007669"/>
    <property type="project" value="UniProtKB-EC"/>
</dbReference>
<evidence type="ECO:0000259" key="9">
    <source>
        <dbReference type="PROSITE" id="PS51459"/>
    </source>
</evidence>
<organism evidence="10 11">
    <name type="scientific">Kribbella solani</name>
    <dbReference type="NCBI Taxonomy" id="236067"/>
    <lineage>
        <taxon>Bacteria</taxon>
        <taxon>Bacillati</taxon>
        <taxon>Actinomycetota</taxon>
        <taxon>Actinomycetes</taxon>
        <taxon>Propionibacteriales</taxon>
        <taxon>Kribbellaceae</taxon>
        <taxon>Kribbella</taxon>
    </lineage>
</organism>
<gene>
    <name evidence="10" type="ORF">HDA44_004937</name>
</gene>
<feature type="region of interest" description="Disordered" evidence="8">
    <location>
        <begin position="228"/>
        <end position="264"/>
    </location>
</feature>
<dbReference type="RefSeq" id="WP_184838213.1">
    <property type="nucleotide sequence ID" value="NZ_BAAAVN010000024.1"/>
</dbReference>
<evidence type="ECO:0000313" key="10">
    <source>
        <dbReference type="EMBL" id="MBB5981596.1"/>
    </source>
</evidence>
<comment type="catalytic activity">
    <reaction evidence="7">
        <text>L-tyrosyl-[protein] + ATP = O-(5'-adenylyl)-L-tyrosyl-[protein] + diphosphate</text>
        <dbReference type="Rhea" id="RHEA:54288"/>
        <dbReference type="Rhea" id="RHEA-COMP:10136"/>
        <dbReference type="Rhea" id="RHEA-COMP:13846"/>
        <dbReference type="ChEBI" id="CHEBI:30616"/>
        <dbReference type="ChEBI" id="CHEBI:33019"/>
        <dbReference type="ChEBI" id="CHEBI:46858"/>
        <dbReference type="ChEBI" id="CHEBI:83624"/>
        <dbReference type="EC" id="2.7.7.108"/>
    </reaction>
</comment>
<keyword evidence="1" id="KW-0808">Transferase</keyword>
<evidence type="ECO:0000256" key="2">
    <source>
        <dbReference type="ARBA" id="ARBA00022695"/>
    </source>
</evidence>
<keyword evidence="4" id="KW-0067">ATP-binding</keyword>
<dbReference type="PANTHER" id="PTHR39560">
    <property type="entry name" value="PROTEIN ADENYLYLTRANSFERASE FIC-RELATED"/>
    <property type="match status" value="1"/>
</dbReference>
<keyword evidence="3" id="KW-0547">Nucleotide-binding</keyword>
<dbReference type="InterPro" id="IPR003812">
    <property type="entry name" value="Fido"/>
</dbReference>
<keyword evidence="11" id="KW-1185">Reference proteome</keyword>
<evidence type="ECO:0000256" key="5">
    <source>
        <dbReference type="ARBA" id="ARBA00034531"/>
    </source>
</evidence>
<feature type="domain" description="Fido" evidence="9">
    <location>
        <begin position="58"/>
        <end position="202"/>
    </location>
</feature>
<evidence type="ECO:0000256" key="3">
    <source>
        <dbReference type="ARBA" id="ARBA00022741"/>
    </source>
</evidence>
<sequence>MTDDEARREKAYFWESGNCLRNKLGIKSRIQLEEAEYRLRTARQAQLDSGEVEIPRTFDQAHLRAIHRHLLQDVYDWAGEFRDVVFGKQEKFFAYPEHVDELLDTVRERMIEPREWSTVPRSEFVQDIAKIYCHQNFAHPFREGNGATSKVFLAHVAEMSRYRLDFDRVDKAEWNAAAYAALPHDPFDGIVREQEMYDVFDKLTVDREPAVVADPDLANAIRLQTTAYTRPDGSPLTGTVQPDATTARPAQHGPGSDVSTERGS</sequence>
<dbReference type="EMBL" id="JACHNF010000001">
    <property type="protein sequence ID" value="MBB5981596.1"/>
    <property type="molecule type" value="Genomic_DNA"/>
</dbReference>
<name>A0A841DXU0_9ACTN</name>
<proteinExistence type="predicted"/>
<comment type="caution">
    <text evidence="10">The sequence shown here is derived from an EMBL/GenBank/DDBJ whole genome shotgun (WGS) entry which is preliminary data.</text>
</comment>
<comment type="catalytic activity">
    <reaction evidence="6">
        <text>L-threonyl-[protein] + ATP = 3-O-(5'-adenylyl)-L-threonyl-[protein] + diphosphate</text>
        <dbReference type="Rhea" id="RHEA:54292"/>
        <dbReference type="Rhea" id="RHEA-COMP:11060"/>
        <dbReference type="Rhea" id="RHEA-COMP:13847"/>
        <dbReference type="ChEBI" id="CHEBI:30013"/>
        <dbReference type="ChEBI" id="CHEBI:30616"/>
        <dbReference type="ChEBI" id="CHEBI:33019"/>
        <dbReference type="ChEBI" id="CHEBI:138113"/>
        <dbReference type="EC" id="2.7.7.108"/>
    </reaction>
</comment>
<dbReference type="InterPro" id="IPR036597">
    <property type="entry name" value="Fido-like_dom_sf"/>
</dbReference>
<evidence type="ECO:0000256" key="4">
    <source>
        <dbReference type="ARBA" id="ARBA00022840"/>
    </source>
</evidence>
<dbReference type="Gene3D" id="1.10.3290.10">
    <property type="entry name" value="Fido-like domain"/>
    <property type="match status" value="1"/>
</dbReference>
<dbReference type="GO" id="GO:0051302">
    <property type="term" value="P:regulation of cell division"/>
    <property type="evidence" value="ECO:0007669"/>
    <property type="project" value="TreeGrafter"/>
</dbReference>
<keyword evidence="2" id="KW-0548">Nucleotidyltransferase</keyword>
<dbReference type="PROSITE" id="PS51459">
    <property type="entry name" value="FIDO"/>
    <property type="match status" value="1"/>
</dbReference>
<dbReference type="GO" id="GO:0005524">
    <property type="term" value="F:ATP binding"/>
    <property type="evidence" value="ECO:0007669"/>
    <property type="project" value="UniProtKB-KW"/>
</dbReference>
<accession>A0A841DXU0</accession>
<dbReference type="SUPFAM" id="SSF140931">
    <property type="entry name" value="Fic-like"/>
    <property type="match status" value="1"/>
</dbReference>
<evidence type="ECO:0000256" key="7">
    <source>
        <dbReference type="ARBA" id="ARBA00048696"/>
    </source>
</evidence>
<evidence type="ECO:0000256" key="1">
    <source>
        <dbReference type="ARBA" id="ARBA00022679"/>
    </source>
</evidence>
<dbReference type="EC" id="2.7.7.108" evidence="5"/>
<protein>
    <recommendedName>
        <fullName evidence="5">protein adenylyltransferase</fullName>
        <ecNumber evidence="5">2.7.7.108</ecNumber>
    </recommendedName>
</protein>